<evidence type="ECO:0000259" key="12">
    <source>
        <dbReference type="PROSITE" id="PS50893"/>
    </source>
</evidence>
<organism evidence="13 14">
    <name type="scientific">Halorubrum cibi</name>
    <dbReference type="NCBI Taxonomy" id="413815"/>
    <lineage>
        <taxon>Archaea</taxon>
        <taxon>Methanobacteriati</taxon>
        <taxon>Methanobacteriota</taxon>
        <taxon>Stenosarchaea group</taxon>
        <taxon>Halobacteria</taxon>
        <taxon>Halobacteriales</taxon>
        <taxon>Haloferacaceae</taxon>
        <taxon>Halorubrum</taxon>
    </lineage>
</organism>
<dbReference type="GO" id="GO:1901238">
    <property type="term" value="F:ABC-type tungstate transporter activity"/>
    <property type="evidence" value="ECO:0007669"/>
    <property type="project" value="UniProtKB-EC"/>
</dbReference>
<evidence type="ECO:0000256" key="4">
    <source>
        <dbReference type="ARBA" id="ARBA00022741"/>
    </source>
</evidence>
<dbReference type="EMBL" id="FXTD01000001">
    <property type="protein sequence ID" value="SMO37063.1"/>
    <property type="molecule type" value="Genomic_DNA"/>
</dbReference>
<comment type="subcellular location">
    <subcellularLocation>
        <location evidence="1">Cell membrane</location>
        <topology evidence="1">Peripheral membrane protein</topology>
    </subcellularLocation>
</comment>
<dbReference type="PROSITE" id="PS00211">
    <property type="entry name" value="ABC_TRANSPORTER_1"/>
    <property type="match status" value="1"/>
</dbReference>
<proteinExistence type="inferred from homology"/>
<comment type="function">
    <text evidence="11">Part of the ABC transporter complex WtpABC involved in molybdate/tungstate import. Responsible for energy coupling to the transport system.</text>
</comment>
<dbReference type="InterPro" id="IPR003439">
    <property type="entry name" value="ABC_transporter-like_ATP-bd"/>
</dbReference>
<evidence type="ECO:0000313" key="13">
    <source>
        <dbReference type="EMBL" id="SMO37063.1"/>
    </source>
</evidence>
<sequence length="387" mass="41458">MGSEGDSPTRGLDSDPDADAPVAVELEGVGKRYDGTVAVEDVDLRIREGEFFTLVGPSGCGKTTTLRLIAGFEEPTEGRIHFGGRDVSGVPPEARNVGVVFQNYALFPHMTVGENVGYGLRFADPPGGVGREERVRDLLELVDLPGTANRDPESLSGGQQQRVAMARALAPGPDLLLLDEPMSALDARLRERLRLQVREIQRELGITTVYVTHDQEEALSVSDRVAVMRGGTPEQVAPPRSVYRRPASRFVAEFVGDNNVFEGVVVAGDGGGDTGIGTDSTARTVPVDVGGETLRVAVDGQEIVDGTPSPGDRVTFCVRPQHLRVGRADNGLRAEVESAEFLGETTRVHLGWGGRELVVRTEDPLDGTVLVGFAPEDAHVIETTFDE</sequence>
<accession>A0A521AQD9</accession>
<comment type="subunit">
    <text evidence="7">The complex is composed of two ATP-binding proteins (WtpC), two transmembrane proteins (WtpB) and a solute-binding protein (WtpA).</text>
</comment>
<reference evidence="13 14" key="1">
    <citation type="submission" date="2017-05" db="EMBL/GenBank/DDBJ databases">
        <authorList>
            <person name="Varghese N."/>
            <person name="Submissions S."/>
        </authorList>
    </citation>
    <scope>NUCLEOTIDE SEQUENCE [LARGE SCALE GENOMIC DNA]</scope>
    <source>
        <strain evidence="13 14">DSM 19504</strain>
    </source>
</reference>
<dbReference type="Pfam" id="PF08402">
    <property type="entry name" value="TOBE_2"/>
    <property type="match status" value="1"/>
</dbReference>
<dbReference type="RefSeq" id="WP_142985242.1">
    <property type="nucleotide sequence ID" value="NZ_FXTD01000001.1"/>
</dbReference>
<evidence type="ECO:0000256" key="6">
    <source>
        <dbReference type="ARBA" id="ARBA00038307"/>
    </source>
</evidence>
<dbReference type="Pfam" id="PF00005">
    <property type="entry name" value="ABC_tran"/>
    <property type="match status" value="1"/>
</dbReference>
<gene>
    <name evidence="13" type="ORF">SAMN06264867_101319</name>
</gene>
<dbReference type="InterPro" id="IPR017871">
    <property type="entry name" value="ABC_transporter-like_CS"/>
</dbReference>
<keyword evidence="14" id="KW-1185">Reference proteome</keyword>
<dbReference type="PANTHER" id="PTHR42781:SF4">
    <property type="entry name" value="SPERMIDINE_PUTRESCINE IMPORT ATP-BINDING PROTEIN POTA"/>
    <property type="match status" value="1"/>
</dbReference>
<evidence type="ECO:0000256" key="7">
    <source>
        <dbReference type="ARBA" id="ARBA00038781"/>
    </source>
</evidence>
<dbReference type="InterPro" id="IPR027417">
    <property type="entry name" value="P-loop_NTPase"/>
</dbReference>
<evidence type="ECO:0000256" key="2">
    <source>
        <dbReference type="ARBA" id="ARBA00022448"/>
    </source>
</evidence>
<evidence type="ECO:0000256" key="9">
    <source>
        <dbReference type="ARBA" id="ARBA00041133"/>
    </source>
</evidence>
<dbReference type="PROSITE" id="PS50893">
    <property type="entry name" value="ABC_TRANSPORTER_2"/>
    <property type="match status" value="1"/>
</dbReference>
<dbReference type="OrthoDB" id="18368at2157"/>
<evidence type="ECO:0000256" key="10">
    <source>
        <dbReference type="ARBA" id="ARBA00047936"/>
    </source>
</evidence>
<dbReference type="InterPro" id="IPR050093">
    <property type="entry name" value="ABC_SmlMolc_Importer"/>
</dbReference>
<keyword evidence="4" id="KW-0547">Nucleotide-binding</keyword>
<dbReference type="SMART" id="SM00382">
    <property type="entry name" value="AAA"/>
    <property type="match status" value="1"/>
</dbReference>
<evidence type="ECO:0000256" key="11">
    <source>
        <dbReference type="ARBA" id="ARBA00057369"/>
    </source>
</evidence>
<comment type="similarity">
    <text evidence="6">Belongs to the ABC transporter superfamily. Sulfate/tungstate importer (TC 3.A.1.6) family.</text>
</comment>
<dbReference type="GO" id="GO:0016887">
    <property type="term" value="F:ATP hydrolysis activity"/>
    <property type="evidence" value="ECO:0007669"/>
    <property type="project" value="InterPro"/>
</dbReference>
<evidence type="ECO:0000256" key="8">
    <source>
        <dbReference type="ARBA" id="ARBA00039025"/>
    </source>
</evidence>
<dbReference type="AlphaFoldDB" id="A0A521AQD9"/>
<dbReference type="InterPro" id="IPR003593">
    <property type="entry name" value="AAA+_ATPase"/>
</dbReference>
<keyword evidence="2" id="KW-0813">Transport</keyword>
<evidence type="ECO:0000313" key="14">
    <source>
        <dbReference type="Proteomes" id="UP000319712"/>
    </source>
</evidence>
<evidence type="ECO:0000256" key="5">
    <source>
        <dbReference type="ARBA" id="ARBA00022840"/>
    </source>
</evidence>
<dbReference type="SUPFAM" id="SSF50331">
    <property type="entry name" value="MOP-like"/>
    <property type="match status" value="1"/>
</dbReference>
<keyword evidence="5 13" id="KW-0067">ATP-binding</keyword>
<dbReference type="Gene3D" id="2.40.50.100">
    <property type="match status" value="1"/>
</dbReference>
<feature type="domain" description="ABC transporter" evidence="12">
    <location>
        <begin position="24"/>
        <end position="255"/>
    </location>
</feature>
<keyword evidence="3" id="KW-0500">Molybdenum</keyword>
<dbReference type="PANTHER" id="PTHR42781">
    <property type="entry name" value="SPERMIDINE/PUTRESCINE IMPORT ATP-BINDING PROTEIN POTA"/>
    <property type="match status" value="1"/>
</dbReference>
<evidence type="ECO:0000256" key="3">
    <source>
        <dbReference type="ARBA" id="ARBA00022505"/>
    </source>
</evidence>
<dbReference type="Gene3D" id="2.40.50.140">
    <property type="entry name" value="Nucleic acid-binding proteins"/>
    <property type="match status" value="1"/>
</dbReference>
<dbReference type="Proteomes" id="UP000319712">
    <property type="component" value="Unassembled WGS sequence"/>
</dbReference>
<name>A0A521AQD9_9EURY</name>
<protein>
    <recommendedName>
        <fullName evidence="9">Molybdate/tungstate import ATP-binding protein WtpC</fullName>
        <ecNumber evidence="8">7.3.2.6</ecNumber>
    </recommendedName>
</protein>
<dbReference type="GO" id="GO:0005524">
    <property type="term" value="F:ATP binding"/>
    <property type="evidence" value="ECO:0007669"/>
    <property type="project" value="UniProtKB-KW"/>
</dbReference>
<dbReference type="InterPro" id="IPR013611">
    <property type="entry name" value="Transp-assoc_OB_typ2"/>
</dbReference>
<dbReference type="SUPFAM" id="SSF52540">
    <property type="entry name" value="P-loop containing nucleoside triphosphate hydrolases"/>
    <property type="match status" value="1"/>
</dbReference>
<dbReference type="GO" id="GO:0043190">
    <property type="term" value="C:ATP-binding cassette (ABC) transporter complex"/>
    <property type="evidence" value="ECO:0007669"/>
    <property type="project" value="InterPro"/>
</dbReference>
<comment type="catalytic activity">
    <reaction evidence="10">
        <text>tungstate(in) + ATP + H2O = tungstate(out) + ADP + phosphate + H(+)</text>
        <dbReference type="Rhea" id="RHEA:35027"/>
        <dbReference type="ChEBI" id="CHEBI:15377"/>
        <dbReference type="ChEBI" id="CHEBI:15378"/>
        <dbReference type="ChEBI" id="CHEBI:30616"/>
        <dbReference type="ChEBI" id="CHEBI:43474"/>
        <dbReference type="ChEBI" id="CHEBI:46502"/>
        <dbReference type="ChEBI" id="CHEBI:456216"/>
        <dbReference type="EC" id="7.3.2.6"/>
    </reaction>
</comment>
<dbReference type="Gene3D" id="3.40.50.300">
    <property type="entry name" value="P-loop containing nucleotide triphosphate hydrolases"/>
    <property type="match status" value="1"/>
</dbReference>
<dbReference type="InterPro" id="IPR012340">
    <property type="entry name" value="NA-bd_OB-fold"/>
</dbReference>
<dbReference type="InterPro" id="IPR008995">
    <property type="entry name" value="Mo/tungstate-bd_C_term_dom"/>
</dbReference>
<dbReference type="FunFam" id="3.40.50.300:FF:000425">
    <property type="entry name" value="Probable ABC transporter, ATP-binding subunit"/>
    <property type="match status" value="1"/>
</dbReference>
<dbReference type="EC" id="7.3.2.6" evidence="8"/>
<evidence type="ECO:0000256" key="1">
    <source>
        <dbReference type="ARBA" id="ARBA00004202"/>
    </source>
</evidence>